<dbReference type="FunCoup" id="A0A059B097">
    <property type="interactions" value="23"/>
</dbReference>
<dbReference type="GO" id="GO:0005654">
    <property type="term" value="C:nucleoplasm"/>
    <property type="evidence" value="ECO:0007669"/>
    <property type="project" value="UniProtKB-SubCell"/>
</dbReference>
<reference evidence="7" key="1">
    <citation type="submission" date="2013-07" db="EMBL/GenBank/DDBJ databases">
        <title>The genome of Eucalyptus grandis.</title>
        <authorList>
            <person name="Schmutz J."/>
            <person name="Hayes R."/>
            <person name="Myburg A."/>
            <person name="Tuskan G."/>
            <person name="Grattapaglia D."/>
            <person name="Rokhsar D.S."/>
        </authorList>
    </citation>
    <scope>NUCLEOTIDE SEQUENCE</scope>
    <source>
        <tissue evidence="7">Leaf extractions</tissue>
    </source>
</reference>
<dbReference type="OMA" id="HHASASC"/>
<dbReference type="Gene3D" id="4.10.365.10">
    <property type="entry name" value="p27"/>
    <property type="match status" value="1"/>
</dbReference>
<comment type="subcellular location">
    <subcellularLocation>
        <location evidence="1">Nucleus</location>
        <location evidence="1">Nucleoplasm</location>
    </subcellularLocation>
</comment>
<feature type="compositionally biased region" description="Low complexity" evidence="5">
    <location>
        <begin position="31"/>
        <end position="58"/>
    </location>
</feature>
<dbReference type="InParanoid" id="A0A059B097"/>
<feature type="region of interest" description="Disordered" evidence="5">
    <location>
        <begin position="31"/>
        <end position="208"/>
    </location>
</feature>
<dbReference type="InterPro" id="IPR044898">
    <property type="entry name" value="CDI_dom_sf"/>
</dbReference>
<dbReference type="GO" id="GO:0005634">
    <property type="term" value="C:nucleus"/>
    <property type="evidence" value="ECO:0000318"/>
    <property type="project" value="GO_Central"/>
</dbReference>
<name>A0A059B097_EUCGR</name>
<dbReference type="GO" id="GO:0051726">
    <property type="term" value="P:regulation of cell cycle"/>
    <property type="evidence" value="ECO:0007669"/>
    <property type="project" value="InterPro"/>
</dbReference>
<keyword evidence="3" id="KW-0649">Protein kinase inhibitor</keyword>
<dbReference type="Gramene" id="KCW59321">
    <property type="protein sequence ID" value="KCW59321"/>
    <property type="gene ID" value="EUGRSUZ_H02008"/>
</dbReference>
<dbReference type="InterPro" id="IPR003175">
    <property type="entry name" value="CDI_dom"/>
</dbReference>
<dbReference type="AlphaFoldDB" id="A0A059B097"/>
<feature type="compositionally biased region" description="Basic residues" evidence="5">
    <location>
        <begin position="162"/>
        <end position="172"/>
    </location>
</feature>
<evidence type="ECO:0000259" key="6">
    <source>
        <dbReference type="Pfam" id="PF02234"/>
    </source>
</evidence>
<feature type="compositionally biased region" description="Low complexity" evidence="5">
    <location>
        <begin position="127"/>
        <end position="137"/>
    </location>
</feature>
<evidence type="ECO:0000256" key="1">
    <source>
        <dbReference type="ARBA" id="ARBA00004642"/>
    </source>
</evidence>
<dbReference type="STRING" id="71139.A0A059B097"/>
<evidence type="ECO:0000256" key="4">
    <source>
        <dbReference type="ARBA" id="ARBA00023306"/>
    </source>
</evidence>
<dbReference type="GO" id="GO:0004861">
    <property type="term" value="F:cyclin-dependent protein serine/threonine kinase inhibitor activity"/>
    <property type="evidence" value="ECO:0000318"/>
    <property type="project" value="GO_Central"/>
</dbReference>
<proteinExistence type="inferred from homology"/>
<feature type="compositionally biased region" description="Acidic residues" evidence="5">
    <location>
        <begin position="145"/>
        <end position="155"/>
    </location>
</feature>
<organism evidence="7">
    <name type="scientific">Eucalyptus grandis</name>
    <name type="common">Flooded gum</name>
    <dbReference type="NCBI Taxonomy" id="71139"/>
    <lineage>
        <taxon>Eukaryota</taxon>
        <taxon>Viridiplantae</taxon>
        <taxon>Streptophyta</taxon>
        <taxon>Embryophyta</taxon>
        <taxon>Tracheophyta</taxon>
        <taxon>Spermatophyta</taxon>
        <taxon>Magnoliopsida</taxon>
        <taxon>eudicotyledons</taxon>
        <taxon>Gunneridae</taxon>
        <taxon>Pentapetalae</taxon>
        <taxon>rosids</taxon>
        <taxon>malvids</taxon>
        <taxon>Myrtales</taxon>
        <taxon>Myrtaceae</taxon>
        <taxon>Myrtoideae</taxon>
        <taxon>Eucalypteae</taxon>
        <taxon>Eucalyptus</taxon>
    </lineage>
</organism>
<evidence type="ECO:0000256" key="2">
    <source>
        <dbReference type="ARBA" id="ARBA00010274"/>
    </source>
</evidence>
<dbReference type="OrthoDB" id="9940972at2759"/>
<gene>
    <name evidence="7" type="ORF">EUGRSUZ_H02008</name>
</gene>
<keyword evidence="4" id="KW-0131">Cell cycle</keyword>
<protein>
    <recommendedName>
        <fullName evidence="6">Cyclin-dependent kinase inhibitor domain-containing protein</fullName>
    </recommendedName>
</protein>
<evidence type="ECO:0000256" key="5">
    <source>
        <dbReference type="SAM" id="MobiDB-lite"/>
    </source>
</evidence>
<accession>A0A059B097</accession>
<evidence type="ECO:0000256" key="3">
    <source>
        <dbReference type="ARBA" id="ARBA00023013"/>
    </source>
</evidence>
<dbReference type="eggNOG" id="ENOG502RZHP">
    <property type="taxonomic scope" value="Eukaryota"/>
</dbReference>
<evidence type="ECO:0000313" key="7">
    <source>
        <dbReference type="EMBL" id="KCW59321.1"/>
    </source>
</evidence>
<dbReference type="KEGG" id="egr:104457273"/>
<dbReference type="EMBL" id="KK198760">
    <property type="protein sequence ID" value="KCW59321.1"/>
    <property type="molecule type" value="Genomic_DNA"/>
</dbReference>
<comment type="similarity">
    <text evidence="2">Belongs to the CDI family. ICK/KRP subfamily.</text>
</comment>
<dbReference type="GO" id="GO:0045740">
    <property type="term" value="P:positive regulation of DNA replication"/>
    <property type="evidence" value="ECO:0000318"/>
    <property type="project" value="GO_Central"/>
</dbReference>
<dbReference type="Pfam" id="PF02234">
    <property type="entry name" value="CDI"/>
    <property type="match status" value="1"/>
</dbReference>
<dbReference type="InterPro" id="IPR044275">
    <property type="entry name" value="KRP"/>
</dbReference>
<dbReference type="PANTHER" id="PTHR46776">
    <property type="entry name" value="CYCLIN-DEPENDENT KINASE INHIBITOR 4-RELATED"/>
    <property type="match status" value="1"/>
</dbReference>
<feature type="domain" description="Cyclin-dependent kinase inhibitor" evidence="6">
    <location>
        <begin position="207"/>
        <end position="251"/>
    </location>
</feature>
<sequence>MVRKCRVSAEVAVMEVPVVGVRTRARANLAAAAAPVPPAAAKAPARPAKLRRVGAAPRGRGEEVAEEAAEELRSSCGSPPCDDDRPLARSGGGGEATTLPVDSLRPAPAGEATGDRCRSPSSCDLASVSCCSSNGSSEGEKETIDFVDLEEESDGGVDAATYRRRRRRRGRREKTPPSSSEVGGESDDMGSASKPTSEANSRWRPRMPTQAELDDFFAVAEKNHALENFKEKYNFDFVKEEPLKGRYEWSRIGSNPAGRSD</sequence>